<dbReference type="Pfam" id="PF00583">
    <property type="entry name" value="Acetyltransf_1"/>
    <property type="match status" value="1"/>
</dbReference>
<dbReference type="SUPFAM" id="SSF55729">
    <property type="entry name" value="Acyl-CoA N-acyltransferases (Nat)"/>
    <property type="match status" value="1"/>
</dbReference>
<name>A0A3B0TF14_9ZZZZ</name>
<evidence type="ECO:0000313" key="2">
    <source>
        <dbReference type="EMBL" id="VAW17145.1"/>
    </source>
</evidence>
<gene>
    <name evidence="2" type="ORF">MNBD_ALPHA11-1508</name>
</gene>
<dbReference type="EMBL" id="UOEQ01000126">
    <property type="protein sequence ID" value="VAW17145.1"/>
    <property type="molecule type" value="Genomic_DNA"/>
</dbReference>
<evidence type="ECO:0000259" key="1">
    <source>
        <dbReference type="PROSITE" id="PS51186"/>
    </source>
</evidence>
<dbReference type="GO" id="GO:0016747">
    <property type="term" value="F:acyltransferase activity, transferring groups other than amino-acyl groups"/>
    <property type="evidence" value="ECO:0007669"/>
    <property type="project" value="InterPro"/>
</dbReference>
<accession>A0A3B0TF14</accession>
<dbReference type="AlphaFoldDB" id="A0A3B0TF14"/>
<reference evidence="2" key="1">
    <citation type="submission" date="2018-06" db="EMBL/GenBank/DDBJ databases">
        <authorList>
            <person name="Zhirakovskaya E."/>
        </authorList>
    </citation>
    <scope>NUCLEOTIDE SEQUENCE</scope>
</reference>
<dbReference type="PANTHER" id="PTHR43072">
    <property type="entry name" value="N-ACETYLTRANSFERASE"/>
    <property type="match status" value="1"/>
</dbReference>
<dbReference type="PANTHER" id="PTHR43072:SF60">
    <property type="entry name" value="L-2,4-DIAMINOBUTYRIC ACID ACETYLTRANSFERASE"/>
    <property type="match status" value="1"/>
</dbReference>
<organism evidence="2">
    <name type="scientific">hydrothermal vent metagenome</name>
    <dbReference type="NCBI Taxonomy" id="652676"/>
    <lineage>
        <taxon>unclassified sequences</taxon>
        <taxon>metagenomes</taxon>
        <taxon>ecological metagenomes</taxon>
    </lineage>
</organism>
<protein>
    <recommendedName>
        <fullName evidence="1">N-acetyltransferase domain-containing protein</fullName>
    </recommendedName>
</protein>
<dbReference type="InterPro" id="IPR016181">
    <property type="entry name" value="Acyl_CoA_acyltransferase"/>
</dbReference>
<proteinExistence type="predicted"/>
<sequence length="144" mass="16295">MNIQIKTLGEKDLDILLSSGPDVFDNNIKPDMAKAYLARDDYFIVVALDKDKVIGMASGFTYFHPDKAVEFFVNEAGVHDDYLRQGIAKRLMAALFESAREIGCTYCWLATETDNVAANGLYRSLNGKEQQMNYFEFDLSKTEK</sequence>
<dbReference type="Gene3D" id="3.40.630.30">
    <property type="match status" value="1"/>
</dbReference>
<dbReference type="PROSITE" id="PS51186">
    <property type="entry name" value="GNAT"/>
    <property type="match status" value="1"/>
</dbReference>
<dbReference type="InterPro" id="IPR000182">
    <property type="entry name" value="GNAT_dom"/>
</dbReference>
<dbReference type="CDD" id="cd04301">
    <property type="entry name" value="NAT_SF"/>
    <property type="match status" value="1"/>
</dbReference>
<feature type="domain" description="N-acetyltransferase" evidence="1">
    <location>
        <begin position="3"/>
        <end position="144"/>
    </location>
</feature>